<gene>
    <name evidence="1" type="ORF">BV25DRAFT_1843118</name>
</gene>
<keyword evidence="2" id="KW-1185">Reference proteome</keyword>
<evidence type="ECO:0000313" key="2">
    <source>
        <dbReference type="Proteomes" id="UP000814140"/>
    </source>
</evidence>
<dbReference type="EMBL" id="MU277304">
    <property type="protein sequence ID" value="KAI0055209.1"/>
    <property type="molecule type" value="Genomic_DNA"/>
</dbReference>
<reference evidence="1" key="2">
    <citation type="journal article" date="2022" name="New Phytol.">
        <title>Evolutionary transition to the ectomycorrhizal habit in the genomes of a hyperdiverse lineage of mushroom-forming fungi.</title>
        <authorList>
            <person name="Looney B."/>
            <person name="Miyauchi S."/>
            <person name="Morin E."/>
            <person name="Drula E."/>
            <person name="Courty P.E."/>
            <person name="Kohler A."/>
            <person name="Kuo A."/>
            <person name="LaButti K."/>
            <person name="Pangilinan J."/>
            <person name="Lipzen A."/>
            <person name="Riley R."/>
            <person name="Andreopoulos W."/>
            <person name="He G."/>
            <person name="Johnson J."/>
            <person name="Nolan M."/>
            <person name="Tritt A."/>
            <person name="Barry K.W."/>
            <person name="Grigoriev I.V."/>
            <person name="Nagy L.G."/>
            <person name="Hibbett D."/>
            <person name="Henrissat B."/>
            <person name="Matheny P.B."/>
            <person name="Labbe J."/>
            <person name="Martin F.M."/>
        </authorList>
    </citation>
    <scope>NUCLEOTIDE SEQUENCE</scope>
    <source>
        <strain evidence="1">HHB10654</strain>
    </source>
</reference>
<organism evidence="1 2">
    <name type="scientific">Artomyces pyxidatus</name>
    <dbReference type="NCBI Taxonomy" id="48021"/>
    <lineage>
        <taxon>Eukaryota</taxon>
        <taxon>Fungi</taxon>
        <taxon>Dikarya</taxon>
        <taxon>Basidiomycota</taxon>
        <taxon>Agaricomycotina</taxon>
        <taxon>Agaricomycetes</taxon>
        <taxon>Russulales</taxon>
        <taxon>Auriscalpiaceae</taxon>
        <taxon>Artomyces</taxon>
    </lineage>
</organism>
<dbReference type="Proteomes" id="UP000814140">
    <property type="component" value="Unassembled WGS sequence"/>
</dbReference>
<sequence>MSGSCRGHKHVTSRVTSEDAIIQRPFELKHGVHKSYKFTHPTPAPLRSVGKAISMQLRDYMPAPLKQLPNYPKRLFLNLVGAASKTPPGRDLLGGGDGGDALPLAVDIPDGHRIPLSSSHISLSPPRHELVPPQASERPSSPTHSIVPTSYSSSMPIIPNHISATPGLQSEFVKSISAPVVPTGTTSTTPEVNPSGLGHVEYLGVDSSAMSRPSWRAVYTHDPAPTTGISTLDALLRLSSVKTSVEGATRAIQVANLMRREAASRQQRALAAHSHLTEQARLWSVEAQKAAEECTRVSTAIDIFFSELQSTGLELDFTEPDEPDGESSRGASEEYSVDGTVATANGMAHDRRGNSDDSESW</sequence>
<accession>A0ACB8SF69</accession>
<name>A0ACB8SF69_9AGAM</name>
<reference evidence="1" key="1">
    <citation type="submission" date="2021-03" db="EMBL/GenBank/DDBJ databases">
        <authorList>
            <consortium name="DOE Joint Genome Institute"/>
            <person name="Ahrendt S."/>
            <person name="Looney B.P."/>
            <person name="Miyauchi S."/>
            <person name="Morin E."/>
            <person name="Drula E."/>
            <person name="Courty P.E."/>
            <person name="Chicoki N."/>
            <person name="Fauchery L."/>
            <person name="Kohler A."/>
            <person name="Kuo A."/>
            <person name="Labutti K."/>
            <person name="Pangilinan J."/>
            <person name="Lipzen A."/>
            <person name="Riley R."/>
            <person name="Andreopoulos W."/>
            <person name="He G."/>
            <person name="Johnson J."/>
            <person name="Barry K.W."/>
            <person name="Grigoriev I.V."/>
            <person name="Nagy L."/>
            <person name="Hibbett D."/>
            <person name="Henrissat B."/>
            <person name="Matheny P.B."/>
            <person name="Labbe J."/>
            <person name="Martin F."/>
        </authorList>
    </citation>
    <scope>NUCLEOTIDE SEQUENCE</scope>
    <source>
        <strain evidence="1">HHB10654</strain>
    </source>
</reference>
<proteinExistence type="predicted"/>
<protein>
    <submittedName>
        <fullName evidence="1">Uncharacterized protein</fullName>
    </submittedName>
</protein>
<comment type="caution">
    <text evidence="1">The sequence shown here is derived from an EMBL/GenBank/DDBJ whole genome shotgun (WGS) entry which is preliminary data.</text>
</comment>
<evidence type="ECO:0000313" key="1">
    <source>
        <dbReference type="EMBL" id="KAI0055209.1"/>
    </source>
</evidence>